<sequence length="395" mass="46626">MSWERLQILTLMMPASKYRTLWLDSWSYKAVQPSDEESTKIEIIEYSGMIRPFPRTLHRATRLLLVLLVFGTLIYSGLYLSVDYRRKIPQANRVLSESHINAQARAQLDINWSNYAYTQYVTDPTYLRNSLMIFESLHRLGSKADRLMMHPEQWSAESNTSEAGLLRKARDVYNVKLQPVHVKRFENDGSTWAESFTKLFAFNQTQYQRVISLDSDATVLQSMDELFFLPRAPVAMPRAYWIDDSFSTQLVVIEPSALEFERIQHAFEHRTMIEFDMEIMNQLYGQDCLILPHRRYDLVTGEFRSKEHDRYLGSSSEIWDARKVLEEVSYLHFSDWPYPKPWSEYSDVTHAKLQPPCQRNSLDEEDCSTRDVWNQIYLDFMRRRQEVCGSKFIPD</sequence>
<organism evidence="2 3">
    <name type="scientific">Aureobasidium pullulans</name>
    <name type="common">Black yeast</name>
    <name type="synonym">Pullularia pullulans</name>
    <dbReference type="NCBI Taxonomy" id="5580"/>
    <lineage>
        <taxon>Eukaryota</taxon>
        <taxon>Fungi</taxon>
        <taxon>Dikarya</taxon>
        <taxon>Ascomycota</taxon>
        <taxon>Pezizomycotina</taxon>
        <taxon>Dothideomycetes</taxon>
        <taxon>Dothideomycetidae</taxon>
        <taxon>Dothideales</taxon>
        <taxon>Saccotheciaceae</taxon>
        <taxon>Aureobasidium</taxon>
    </lineage>
</organism>
<gene>
    <name evidence="2" type="ORF">D6D01_02546</name>
</gene>
<dbReference type="GO" id="GO:0016740">
    <property type="term" value="F:transferase activity"/>
    <property type="evidence" value="ECO:0007669"/>
    <property type="project" value="UniProtKB-KW"/>
</dbReference>
<dbReference type="SUPFAM" id="SSF53448">
    <property type="entry name" value="Nucleotide-diphospho-sugar transferases"/>
    <property type="match status" value="1"/>
</dbReference>
<dbReference type="Proteomes" id="UP000306584">
    <property type="component" value="Unassembled WGS sequence"/>
</dbReference>
<keyword evidence="2" id="KW-0808">Transferase</keyword>
<evidence type="ECO:0000313" key="3">
    <source>
        <dbReference type="Proteomes" id="UP000306584"/>
    </source>
</evidence>
<accession>A0A4S9LT34</accession>
<comment type="caution">
    <text evidence="2">The sequence shown here is derived from an EMBL/GenBank/DDBJ whole genome shotgun (WGS) entry which is preliminary data.</text>
</comment>
<keyword evidence="1" id="KW-1133">Transmembrane helix</keyword>
<dbReference type="InterPro" id="IPR029044">
    <property type="entry name" value="Nucleotide-diphossugar_trans"/>
</dbReference>
<protein>
    <submittedName>
        <fullName evidence="2">Nucleotide-diphospho-sugar transferase</fullName>
    </submittedName>
</protein>
<dbReference type="InterPro" id="IPR050587">
    <property type="entry name" value="GNT1/Glycosyltrans_8"/>
</dbReference>
<name>A0A4S9LT34_AURPU</name>
<evidence type="ECO:0000256" key="1">
    <source>
        <dbReference type="SAM" id="Phobius"/>
    </source>
</evidence>
<keyword evidence="1" id="KW-0812">Transmembrane</keyword>
<reference evidence="2 3" key="1">
    <citation type="submission" date="2018-10" db="EMBL/GenBank/DDBJ databases">
        <title>Fifty Aureobasidium pullulans genomes reveal a recombining polyextremotolerant generalist.</title>
        <authorList>
            <person name="Gostincar C."/>
            <person name="Turk M."/>
            <person name="Zajc J."/>
            <person name="Gunde-Cimerman N."/>
        </authorList>
    </citation>
    <scope>NUCLEOTIDE SEQUENCE [LARGE SCALE GENOMIC DNA]</scope>
    <source>
        <strain evidence="2 3">EXF-6604</strain>
    </source>
</reference>
<proteinExistence type="predicted"/>
<evidence type="ECO:0000313" key="2">
    <source>
        <dbReference type="EMBL" id="THY32524.1"/>
    </source>
</evidence>
<dbReference type="AlphaFoldDB" id="A0A4S9LT34"/>
<dbReference type="Gene3D" id="3.90.550.10">
    <property type="entry name" value="Spore Coat Polysaccharide Biosynthesis Protein SpsA, Chain A"/>
    <property type="match status" value="1"/>
</dbReference>
<dbReference type="PANTHER" id="PTHR11183">
    <property type="entry name" value="GLYCOGENIN SUBFAMILY MEMBER"/>
    <property type="match status" value="1"/>
</dbReference>
<keyword evidence="1" id="KW-0472">Membrane</keyword>
<dbReference type="EMBL" id="QZBD01000059">
    <property type="protein sequence ID" value="THY32524.1"/>
    <property type="molecule type" value="Genomic_DNA"/>
</dbReference>
<feature type="transmembrane region" description="Helical" evidence="1">
    <location>
        <begin position="63"/>
        <end position="82"/>
    </location>
</feature>